<proteinExistence type="predicted"/>
<evidence type="ECO:0000256" key="1">
    <source>
        <dbReference type="SAM" id="MobiDB-lite"/>
    </source>
</evidence>
<sequence>MDTRDFRGVTSVLPASWIGIGRLVRKEWTDGRRPGDDGRGIGNPNSHSLDEMQQWKLLLQYGRGERAGQIAELERGIRLLRFGRNWNGIGSMMFSGANDNSGGAGSVLALGRVSVRRDNWRRGAEGICTRGVIWTYLPTDQRYTTHARTNEIKRKRGPVRD</sequence>
<organism evidence="2 3">
    <name type="scientific">Eumeta variegata</name>
    <name type="common">Bagworm moth</name>
    <name type="synonym">Eumeta japonica</name>
    <dbReference type="NCBI Taxonomy" id="151549"/>
    <lineage>
        <taxon>Eukaryota</taxon>
        <taxon>Metazoa</taxon>
        <taxon>Ecdysozoa</taxon>
        <taxon>Arthropoda</taxon>
        <taxon>Hexapoda</taxon>
        <taxon>Insecta</taxon>
        <taxon>Pterygota</taxon>
        <taxon>Neoptera</taxon>
        <taxon>Endopterygota</taxon>
        <taxon>Lepidoptera</taxon>
        <taxon>Glossata</taxon>
        <taxon>Ditrysia</taxon>
        <taxon>Tineoidea</taxon>
        <taxon>Psychidae</taxon>
        <taxon>Oiketicinae</taxon>
        <taxon>Eumeta</taxon>
    </lineage>
</organism>
<comment type="caution">
    <text evidence="2">The sequence shown here is derived from an EMBL/GenBank/DDBJ whole genome shotgun (WGS) entry which is preliminary data.</text>
</comment>
<protein>
    <submittedName>
        <fullName evidence="2">Uncharacterized protein</fullName>
    </submittedName>
</protein>
<evidence type="ECO:0000313" key="2">
    <source>
        <dbReference type="EMBL" id="GBP56551.1"/>
    </source>
</evidence>
<reference evidence="2 3" key="1">
    <citation type="journal article" date="2019" name="Commun. Biol.">
        <title>The bagworm genome reveals a unique fibroin gene that provides high tensile strength.</title>
        <authorList>
            <person name="Kono N."/>
            <person name="Nakamura H."/>
            <person name="Ohtoshi R."/>
            <person name="Tomita M."/>
            <person name="Numata K."/>
            <person name="Arakawa K."/>
        </authorList>
    </citation>
    <scope>NUCLEOTIDE SEQUENCE [LARGE SCALE GENOMIC DNA]</scope>
</reference>
<keyword evidence="3" id="KW-1185">Reference proteome</keyword>
<accession>A0A4C1WYW5</accession>
<dbReference type="OrthoDB" id="416834at2759"/>
<dbReference type="AlphaFoldDB" id="A0A4C1WYW5"/>
<name>A0A4C1WYW5_EUMVA</name>
<dbReference type="Proteomes" id="UP000299102">
    <property type="component" value="Unassembled WGS sequence"/>
</dbReference>
<evidence type="ECO:0000313" key="3">
    <source>
        <dbReference type="Proteomes" id="UP000299102"/>
    </source>
</evidence>
<feature type="compositionally biased region" description="Basic and acidic residues" evidence="1">
    <location>
        <begin position="29"/>
        <end position="39"/>
    </location>
</feature>
<feature type="region of interest" description="Disordered" evidence="1">
    <location>
        <begin position="29"/>
        <end position="48"/>
    </location>
</feature>
<dbReference type="EMBL" id="BGZK01000695">
    <property type="protein sequence ID" value="GBP56551.1"/>
    <property type="molecule type" value="Genomic_DNA"/>
</dbReference>
<gene>
    <name evidence="2" type="ORF">EVAR_53625_1</name>
</gene>